<keyword evidence="6" id="KW-1185">Reference proteome</keyword>
<dbReference type="InterPro" id="IPR036388">
    <property type="entry name" value="WH-like_DNA-bd_sf"/>
</dbReference>
<evidence type="ECO:0000313" key="5">
    <source>
        <dbReference type="EMBL" id="TSJ43422.1"/>
    </source>
</evidence>
<keyword evidence="3" id="KW-0804">Transcription</keyword>
<dbReference type="GO" id="GO:0003700">
    <property type="term" value="F:DNA-binding transcription factor activity"/>
    <property type="evidence" value="ECO:0007669"/>
    <property type="project" value="InterPro"/>
</dbReference>
<name>A0A556MUC1_9SPHI</name>
<dbReference type="InterPro" id="IPR036390">
    <property type="entry name" value="WH_DNA-bd_sf"/>
</dbReference>
<accession>A0A556MUC1</accession>
<dbReference type="RefSeq" id="WP_144246987.1">
    <property type="nucleotide sequence ID" value="NZ_VLPK01000001.1"/>
</dbReference>
<gene>
    <name evidence="5" type="ORF">FO440_04310</name>
</gene>
<dbReference type="PANTHER" id="PTHR39515">
    <property type="entry name" value="CONSERVED PROTEIN"/>
    <property type="match status" value="1"/>
</dbReference>
<evidence type="ECO:0000256" key="1">
    <source>
        <dbReference type="ARBA" id="ARBA00023015"/>
    </source>
</evidence>
<evidence type="ECO:0000259" key="4">
    <source>
        <dbReference type="PROSITE" id="PS50995"/>
    </source>
</evidence>
<dbReference type="Pfam" id="PF01047">
    <property type="entry name" value="MarR"/>
    <property type="match status" value="1"/>
</dbReference>
<feature type="domain" description="HTH marR-type" evidence="4">
    <location>
        <begin position="5"/>
        <end position="139"/>
    </location>
</feature>
<dbReference type="OrthoDB" id="9804055at2"/>
<evidence type="ECO:0000256" key="3">
    <source>
        <dbReference type="ARBA" id="ARBA00023163"/>
    </source>
</evidence>
<dbReference type="InterPro" id="IPR052526">
    <property type="entry name" value="HTH-type_Bedaq_tolerance"/>
</dbReference>
<dbReference type="PANTHER" id="PTHR39515:SF2">
    <property type="entry name" value="HTH-TYPE TRANSCRIPTIONAL REGULATOR RV0880"/>
    <property type="match status" value="1"/>
</dbReference>
<comment type="caution">
    <text evidence="5">The sequence shown here is derived from an EMBL/GenBank/DDBJ whole genome shotgun (WGS) entry which is preliminary data.</text>
</comment>
<dbReference type="InterPro" id="IPR000835">
    <property type="entry name" value="HTH_MarR-typ"/>
</dbReference>
<reference evidence="5 6" key="1">
    <citation type="submission" date="2019-07" db="EMBL/GenBank/DDBJ databases">
        <authorList>
            <person name="Huq M.A."/>
        </authorList>
    </citation>
    <scope>NUCLEOTIDE SEQUENCE [LARGE SCALE GENOMIC DNA]</scope>
    <source>
        <strain evidence="5 6">MAH-19</strain>
    </source>
</reference>
<dbReference type="SMART" id="SM00347">
    <property type="entry name" value="HTH_MARR"/>
    <property type="match status" value="1"/>
</dbReference>
<dbReference type="SUPFAM" id="SSF46785">
    <property type="entry name" value="Winged helix' DNA-binding domain"/>
    <property type="match status" value="1"/>
</dbReference>
<evidence type="ECO:0000313" key="6">
    <source>
        <dbReference type="Proteomes" id="UP000318733"/>
    </source>
</evidence>
<dbReference type="GO" id="GO:0003677">
    <property type="term" value="F:DNA binding"/>
    <property type="evidence" value="ECO:0007669"/>
    <property type="project" value="UniProtKB-KW"/>
</dbReference>
<dbReference type="InterPro" id="IPR023187">
    <property type="entry name" value="Tscrpt_reg_MarR-type_CS"/>
</dbReference>
<dbReference type="EMBL" id="VLPK01000001">
    <property type="protein sequence ID" value="TSJ43422.1"/>
    <property type="molecule type" value="Genomic_DNA"/>
</dbReference>
<protein>
    <submittedName>
        <fullName evidence="5">MarR family transcriptional regulator</fullName>
    </submittedName>
</protein>
<evidence type="ECO:0000256" key="2">
    <source>
        <dbReference type="ARBA" id="ARBA00023125"/>
    </source>
</evidence>
<organism evidence="5 6">
    <name type="scientific">Mucilaginibacter corticis</name>
    <dbReference type="NCBI Taxonomy" id="2597670"/>
    <lineage>
        <taxon>Bacteria</taxon>
        <taxon>Pseudomonadati</taxon>
        <taxon>Bacteroidota</taxon>
        <taxon>Sphingobacteriia</taxon>
        <taxon>Sphingobacteriales</taxon>
        <taxon>Sphingobacteriaceae</taxon>
        <taxon>Mucilaginibacter</taxon>
    </lineage>
</organism>
<keyword evidence="2" id="KW-0238">DNA-binding</keyword>
<dbReference type="Gene3D" id="1.10.10.10">
    <property type="entry name" value="Winged helix-like DNA-binding domain superfamily/Winged helix DNA-binding domain"/>
    <property type="match status" value="1"/>
</dbReference>
<dbReference type="PRINTS" id="PR00598">
    <property type="entry name" value="HTHMARR"/>
</dbReference>
<dbReference type="PROSITE" id="PS50995">
    <property type="entry name" value="HTH_MARR_2"/>
    <property type="match status" value="1"/>
</dbReference>
<proteinExistence type="predicted"/>
<dbReference type="AlphaFoldDB" id="A0A556MUC1"/>
<dbReference type="Gene3D" id="1.10.287.100">
    <property type="match status" value="1"/>
</dbReference>
<dbReference type="Proteomes" id="UP000318733">
    <property type="component" value="Unassembled WGS sequence"/>
</dbReference>
<dbReference type="PROSITE" id="PS01117">
    <property type="entry name" value="HTH_MARR_1"/>
    <property type="match status" value="1"/>
</dbReference>
<keyword evidence="1" id="KW-0805">Transcription regulation</keyword>
<sequence>MDNNNLEFVSDLRTVVGRLIKKLRKESQTAQLLSLTERSVMGLLYQYQSMLPSELAATEKITNQSMSDILRHLLQLGFITRTASEQDKRKVNISLSAEGEKILLQMRSERDHWLTQAITATCTPEEQEFLKTSISILTKVVEFE</sequence>